<comment type="pathway">
    <text evidence="3">Lipid metabolism; sphingolipid metabolism.</text>
</comment>
<evidence type="ECO:0000313" key="22">
    <source>
        <dbReference type="EMBL" id="KAK3854163.1"/>
    </source>
</evidence>
<evidence type="ECO:0000256" key="10">
    <source>
        <dbReference type="ARBA" id="ARBA00022919"/>
    </source>
</evidence>
<dbReference type="InterPro" id="IPR029130">
    <property type="entry name" value="Acid_ceramidase_N"/>
</dbReference>
<dbReference type="EC" id="3.5.1.23" evidence="6"/>
<dbReference type="PANTHER" id="PTHR28583:SF1">
    <property type="entry name" value="ACID CERAMIDASE"/>
    <property type="match status" value="1"/>
</dbReference>
<reference evidence="22" key="1">
    <citation type="submission" date="2023-10" db="EMBL/GenBank/DDBJ databases">
        <title>Genome assemblies of two species of porcelain crab, Petrolisthes cinctipes and Petrolisthes manimaculis (Anomura: Porcellanidae).</title>
        <authorList>
            <person name="Angst P."/>
        </authorList>
    </citation>
    <scope>NUCLEOTIDE SEQUENCE</scope>
    <source>
        <strain evidence="22">PB745_01</strain>
        <tissue evidence="22">Gill</tissue>
    </source>
</reference>
<evidence type="ECO:0000256" key="2">
    <source>
        <dbReference type="ARBA" id="ARBA00004613"/>
    </source>
</evidence>
<protein>
    <recommendedName>
        <fullName evidence="16">Acid ceramidase</fullName>
        <ecNumber evidence="6">3.5.1.23</ecNumber>
    </recommendedName>
</protein>
<dbReference type="PANTHER" id="PTHR28583">
    <property type="entry name" value="ACID AMIDASE"/>
    <property type="match status" value="1"/>
</dbReference>
<dbReference type="Pfam" id="PF15508">
    <property type="entry name" value="NAAA-beta"/>
    <property type="match status" value="1"/>
</dbReference>
<evidence type="ECO:0000256" key="3">
    <source>
        <dbReference type="ARBA" id="ARBA00004760"/>
    </source>
</evidence>
<dbReference type="PIRSF" id="PIRSF017632">
    <property type="entry name" value="Acid_ceramidase-like"/>
    <property type="match status" value="1"/>
</dbReference>
<keyword evidence="11 17" id="KW-0443">Lipid metabolism</keyword>
<dbReference type="FunFam" id="3.60.60.10:FF:000006">
    <property type="entry name" value="N-acylethanolamine-hydrolyzing acid amidase"/>
    <property type="match status" value="1"/>
</dbReference>
<comment type="pathway">
    <text evidence="4">Sphingolipid metabolism.</text>
</comment>
<keyword evidence="13" id="KW-1015">Disulfide bond</keyword>
<dbReference type="InterPro" id="IPR016699">
    <property type="entry name" value="Acid_ceramidase-like"/>
</dbReference>
<evidence type="ECO:0000256" key="16">
    <source>
        <dbReference type="ARBA" id="ARBA00040588"/>
    </source>
</evidence>
<evidence type="ECO:0000256" key="11">
    <source>
        <dbReference type="ARBA" id="ARBA00023098"/>
    </source>
</evidence>
<dbReference type="AlphaFoldDB" id="A0AAE1BPK9"/>
<dbReference type="GO" id="GO:0005576">
    <property type="term" value="C:extracellular region"/>
    <property type="evidence" value="ECO:0007669"/>
    <property type="project" value="UniProtKB-SubCell"/>
</dbReference>
<evidence type="ECO:0000259" key="20">
    <source>
        <dbReference type="Pfam" id="PF02275"/>
    </source>
</evidence>
<evidence type="ECO:0000256" key="1">
    <source>
        <dbReference type="ARBA" id="ARBA00004371"/>
    </source>
</evidence>
<dbReference type="GO" id="GO:0016020">
    <property type="term" value="C:membrane"/>
    <property type="evidence" value="ECO:0007669"/>
    <property type="project" value="GOC"/>
</dbReference>
<evidence type="ECO:0000256" key="9">
    <source>
        <dbReference type="ARBA" id="ARBA00022801"/>
    </source>
</evidence>
<evidence type="ECO:0000256" key="6">
    <source>
        <dbReference type="ARBA" id="ARBA00011891"/>
    </source>
</evidence>
<keyword evidence="14" id="KW-0325">Glycoprotein</keyword>
<keyword evidence="15" id="KW-0458">Lysosome</keyword>
<dbReference type="GO" id="GO:0006631">
    <property type="term" value="P:fatty acid metabolic process"/>
    <property type="evidence" value="ECO:0007669"/>
    <property type="project" value="InterPro"/>
</dbReference>
<feature type="chain" id="PRO_5042025502" description="Acid ceramidase" evidence="19">
    <location>
        <begin position="24"/>
        <end position="392"/>
    </location>
</feature>
<feature type="domain" description="Choloylglycine hydrolase/NAAA C-terminal" evidence="20">
    <location>
        <begin position="137"/>
        <end position="298"/>
    </location>
</feature>
<evidence type="ECO:0000259" key="21">
    <source>
        <dbReference type="Pfam" id="PF15508"/>
    </source>
</evidence>
<gene>
    <name evidence="22" type="ORF">Pcinc_039337</name>
</gene>
<evidence type="ECO:0000256" key="7">
    <source>
        <dbReference type="ARBA" id="ARBA00022525"/>
    </source>
</evidence>
<keyword evidence="12" id="KW-0865">Zymogen</keyword>
<evidence type="ECO:0000256" key="13">
    <source>
        <dbReference type="ARBA" id="ARBA00023157"/>
    </source>
</evidence>
<evidence type="ECO:0000256" key="12">
    <source>
        <dbReference type="ARBA" id="ARBA00023145"/>
    </source>
</evidence>
<comment type="subcellular location">
    <subcellularLocation>
        <location evidence="1">Lysosome</location>
    </subcellularLocation>
    <subcellularLocation>
        <location evidence="2">Secreted</location>
    </subcellularLocation>
</comment>
<evidence type="ECO:0000256" key="14">
    <source>
        <dbReference type="ARBA" id="ARBA00023180"/>
    </source>
</evidence>
<dbReference type="CDD" id="cd01903">
    <property type="entry name" value="Ntn_AC_NAAA"/>
    <property type="match status" value="1"/>
</dbReference>
<dbReference type="EMBL" id="JAWQEG010006679">
    <property type="protein sequence ID" value="KAK3854163.1"/>
    <property type="molecule type" value="Genomic_DNA"/>
</dbReference>
<dbReference type="InterPro" id="IPR029132">
    <property type="entry name" value="CBAH/NAAA_C"/>
</dbReference>
<dbReference type="GO" id="GO:0006665">
    <property type="term" value="P:sphingolipid metabolic process"/>
    <property type="evidence" value="ECO:0007669"/>
    <property type="project" value="UniProtKB-KW"/>
</dbReference>
<comment type="similarity">
    <text evidence="5 17">Belongs to the acid ceramidase family.</text>
</comment>
<dbReference type="GO" id="GO:0005764">
    <property type="term" value="C:lysosome"/>
    <property type="evidence" value="ECO:0007669"/>
    <property type="project" value="UniProtKB-SubCell"/>
</dbReference>
<keyword evidence="23" id="KW-1185">Reference proteome</keyword>
<evidence type="ECO:0000256" key="8">
    <source>
        <dbReference type="ARBA" id="ARBA00022729"/>
    </source>
</evidence>
<dbReference type="GO" id="GO:0017040">
    <property type="term" value="F:N-acylsphingosine amidohydrolase activity"/>
    <property type="evidence" value="ECO:0007669"/>
    <property type="project" value="UniProtKB-EC"/>
</dbReference>
<evidence type="ECO:0000256" key="17">
    <source>
        <dbReference type="PIRNR" id="PIRNR017632"/>
    </source>
</evidence>
<keyword evidence="8 19" id="KW-0732">Signal</keyword>
<keyword evidence="9 17" id="KW-0378">Hydrolase</keyword>
<proteinExistence type="inferred from homology"/>
<feature type="domain" description="Acid ceramidase N-terminal" evidence="21">
    <location>
        <begin position="42"/>
        <end position="98"/>
    </location>
</feature>
<dbReference type="GO" id="GO:0017064">
    <property type="term" value="F:fatty acid amide hydrolase activity"/>
    <property type="evidence" value="ECO:0007669"/>
    <property type="project" value="InterPro"/>
</dbReference>
<comment type="caution">
    <text evidence="22">The sequence shown here is derived from an EMBL/GenBank/DDBJ whole genome shotgun (WGS) entry which is preliminary data.</text>
</comment>
<feature type="signal peptide" evidence="19">
    <location>
        <begin position="1"/>
        <end position="23"/>
    </location>
</feature>
<accession>A0AAE1BPK9</accession>
<keyword evidence="7" id="KW-0964">Secreted</keyword>
<dbReference type="Gene3D" id="3.60.60.10">
    <property type="entry name" value="Penicillin V Acylase, Chain A"/>
    <property type="match status" value="1"/>
</dbReference>
<evidence type="ECO:0000256" key="5">
    <source>
        <dbReference type="ARBA" id="ARBA00005730"/>
    </source>
</evidence>
<organism evidence="22 23">
    <name type="scientific">Petrolisthes cinctipes</name>
    <name type="common">Flat porcelain crab</name>
    <dbReference type="NCBI Taxonomy" id="88211"/>
    <lineage>
        <taxon>Eukaryota</taxon>
        <taxon>Metazoa</taxon>
        <taxon>Ecdysozoa</taxon>
        <taxon>Arthropoda</taxon>
        <taxon>Crustacea</taxon>
        <taxon>Multicrustacea</taxon>
        <taxon>Malacostraca</taxon>
        <taxon>Eumalacostraca</taxon>
        <taxon>Eucarida</taxon>
        <taxon>Decapoda</taxon>
        <taxon>Pleocyemata</taxon>
        <taxon>Anomura</taxon>
        <taxon>Galatheoidea</taxon>
        <taxon>Porcellanidae</taxon>
        <taxon>Petrolisthes</taxon>
    </lineage>
</organism>
<feature type="active site" description="Nucleophile" evidence="18">
    <location>
        <position position="137"/>
    </location>
</feature>
<sequence length="392" mass="43912">MKPTGAPLFITLSVLVMVLQVGAQQFKKCEMSAYPPQKHDLVPVYEVDLDLPPSKRWDHLMKDRGPQVTALVDAVSDLAQSILGTRLYELLLSFLPKVGESMPSPYYEELQGISASSGVPLSKVTLYNIFYEAFSVCTSIVAQNPAGHLIHARNLDNGAFLGWDSSNHTWRVAELLHPLSVHLVWKKNNATLFRSINFAGYIGVLTGVKENKFSFSLNKRLSLGGGLMGILEWVLFGDHKQSWVSLLPREVLEEADNYKEAQHILTSRRLLAPVYYILAGPEPLQGCIITRDRDNSNLVTLGSKTEGSGSWFLVQTNYDHWNKPPFFDDRHTPSCHCLTQAGQQNTSSSLLYNVLSTKPVLNKETVYTAVMDPKSGELEAWLRHCPDPCWPW</sequence>
<dbReference type="Pfam" id="PF02275">
    <property type="entry name" value="CBAH"/>
    <property type="match status" value="1"/>
</dbReference>
<name>A0AAE1BPK9_PETCI</name>
<keyword evidence="10" id="KW-0746">Sphingolipid metabolism</keyword>
<dbReference type="Proteomes" id="UP001286313">
    <property type="component" value="Unassembled WGS sequence"/>
</dbReference>
<evidence type="ECO:0000313" key="23">
    <source>
        <dbReference type="Proteomes" id="UP001286313"/>
    </source>
</evidence>
<evidence type="ECO:0000256" key="4">
    <source>
        <dbReference type="ARBA" id="ARBA00004991"/>
    </source>
</evidence>
<evidence type="ECO:0000256" key="18">
    <source>
        <dbReference type="PIRSR" id="PIRSR017632-1"/>
    </source>
</evidence>
<evidence type="ECO:0000256" key="15">
    <source>
        <dbReference type="ARBA" id="ARBA00023228"/>
    </source>
</evidence>
<evidence type="ECO:0000256" key="19">
    <source>
        <dbReference type="SAM" id="SignalP"/>
    </source>
</evidence>